<name>W9R564_9ROSA</name>
<evidence type="ECO:0000313" key="3">
    <source>
        <dbReference type="EMBL" id="EXB56919.1"/>
    </source>
</evidence>
<dbReference type="Proteomes" id="UP000030645">
    <property type="component" value="Unassembled WGS sequence"/>
</dbReference>
<keyword evidence="4" id="KW-1185">Reference proteome</keyword>
<feature type="region of interest" description="Disordered" evidence="1">
    <location>
        <begin position="1"/>
        <end position="26"/>
    </location>
</feature>
<feature type="compositionally biased region" description="Low complexity" evidence="1">
    <location>
        <begin position="17"/>
        <end position="26"/>
    </location>
</feature>
<reference evidence="4" key="1">
    <citation type="submission" date="2013-01" db="EMBL/GenBank/DDBJ databases">
        <title>Draft Genome Sequence of a Mulberry Tree, Morus notabilis C.K. Schneid.</title>
        <authorList>
            <person name="He N."/>
            <person name="Zhao S."/>
        </authorList>
    </citation>
    <scope>NUCLEOTIDE SEQUENCE</scope>
</reference>
<dbReference type="AlphaFoldDB" id="W9R564"/>
<accession>W9R564</accession>
<proteinExistence type="predicted"/>
<feature type="compositionally biased region" description="Basic and acidic residues" evidence="1">
    <location>
        <begin position="1"/>
        <end position="11"/>
    </location>
</feature>
<evidence type="ECO:0000256" key="2">
    <source>
        <dbReference type="SAM" id="Phobius"/>
    </source>
</evidence>
<protein>
    <submittedName>
        <fullName evidence="3">Uncharacterized protein</fullName>
    </submittedName>
</protein>
<keyword evidence="2" id="KW-0472">Membrane</keyword>
<keyword evidence="2" id="KW-0812">Transmembrane</keyword>
<dbReference type="EMBL" id="KE344319">
    <property type="protein sequence ID" value="EXB56919.1"/>
    <property type="molecule type" value="Genomic_DNA"/>
</dbReference>
<keyword evidence="2" id="KW-1133">Transmembrane helix</keyword>
<organism evidence="3 4">
    <name type="scientific">Morus notabilis</name>
    <dbReference type="NCBI Taxonomy" id="981085"/>
    <lineage>
        <taxon>Eukaryota</taxon>
        <taxon>Viridiplantae</taxon>
        <taxon>Streptophyta</taxon>
        <taxon>Embryophyta</taxon>
        <taxon>Tracheophyta</taxon>
        <taxon>Spermatophyta</taxon>
        <taxon>Magnoliopsida</taxon>
        <taxon>eudicotyledons</taxon>
        <taxon>Gunneridae</taxon>
        <taxon>Pentapetalae</taxon>
        <taxon>rosids</taxon>
        <taxon>fabids</taxon>
        <taxon>Rosales</taxon>
        <taxon>Moraceae</taxon>
        <taxon>Moreae</taxon>
        <taxon>Morus</taxon>
    </lineage>
</organism>
<gene>
    <name evidence="3" type="ORF">L484_019964</name>
</gene>
<evidence type="ECO:0000256" key="1">
    <source>
        <dbReference type="SAM" id="MobiDB-lite"/>
    </source>
</evidence>
<evidence type="ECO:0000313" key="4">
    <source>
        <dbReference type="Proteomes" id="UP000030645"/>
    </source>
</evidence>
<feature type="transmembrane region" description="Helical" evidence="2">
    <location>
        <begin position="29"/>
        <end position="50"/>
    </location>
</feature>
<sequence>MTLHSEAEERKRERKSTPPFSYASPSSSMAVSFFLYFANLVLSSPVPAALSRRAWRTRARDPILEISDGLWSSTLMMNREWEREEKKGVSLKAYLSLNIKKDAKSHVRIR</sequence>